<evidence type="ECO:0000313" key="7">
    <source>
        <dbReference type="EMBL" id="KIO15906.1"/>
    </source>
</evidence>
<name>A0A0C3Q0L4_9AGAM</name>
<dbReference type="InterPro" id="IPR020568">
    <property type="entry name" value="Ribosomal_Su5_D2-typ_SF"/>
</dbReference>
<dbReference type="PANTHER" id="PTHR11953:SF1">
    <property type="entry name" value="EXOSOME COMPLEX COMPONENT RRP46"/>
    <property type="match status" value="1"/>
</dbReference>
<gene>
    <name evidence="7" type="ORF">M407DRAFT_247132</name>
</gene>
<dbReference type="STRING" id="1051891.A0A0C3Q0L4"/>
<protein>
    <recommendedName>
        <fullName evidence="6">Exoribonuclease phosphorolytic domain-containing protein</fullName>
    </recommendedName>
</protein>
<dbReference type="GO" id="GO:0006364">
    <property type="term" value="P:rRNA processing"/>
    <property type="evidence" value="ECO:0007669"/>
    <property type="project" value="UniProtKB-KW"/>
</dbReference>
<dbReference type="GO" id="GO:0005730">
    <property type="term" value="C:nucleolus"/>
    <property type="evidence" value="ECO:0007669"/>
    <property type="project" value="TreeGrafter"/>
</dbReference>
<dbReference type="OrthoDB" id="27298at2759"/>
<dbReference type="GO" id="GO:0071028">
    <property type="term" value="P:nuclear mRNA surveillance"/>
    <property type="evidence" value="ECO:0007669"/>
    <property type="project" value="TreeGrafter"/>
</dbReference>
<keyword evidence="5" id="KW-0539">Nucleus</keyword>
<accession>A0A0C3Q0L4</accession>
<feature type="domain" description="Exoribonuclease phosphorolytic" evidence="6">
    <location>
        <begin position="12"/>
        <end position="138"/>
    </location>
</feature>
<dbReference type="AlphaFoldDB" id="A0A0C3Q0L4"/>
<dbReference type="GO" id="GO:0016075">
    <property type="term" value="P:rRNA catabolic process"/>
    <property type="evidence" value="ECO:0007669"/>
    <property type="project" value="TreeGrafter"/>
</dbReference>
<reference evidence="8" key="2">
    <citation type="submission" date="2015-01" db="EMBL/GenBank/DDBJ databases">
        <title>Evolutionary Origins and Diversification of the Mycorrhizal Mutualists.</title>
        <authorList>
            <consortium name="DOE Joint Genome Institute"/>
            <consortium name="Mycorrhizal Genomics Consortium"/>
            <person name="Kohler A."/>
            <person name="Kuo A."/>
            <person name="Nagy L.G."/>
            <person name="Floudas D."/>
            <person name="Copeland A."/>
            <person name="Barry K.W."/>
            <person name="Cichocki N."/>
            <person name="Veneault-Fourrey C."/>
            <person name="LaButti K."/>
            <person name="Lindquist E.A."/>
            <person name="Lipzen A."/>
            <person name="Lundell T."/>
            <person name="Morin E."/>
            <person name="Murat C."/>
            <person name="Riley R."/>
            <person name="Ohm R."/>
            <person name="Sun H."/>
            <person name="Tunlid A."/>
            <person name="Henrissat B."/>
            <person name="Grigoriev I.V."/>
            <person name="Hibbett D.S."/>
            <person name="Martin F."/>
        </authorList>
    </citation>
    <scope>NUCLEOTIDE SEQUENCE [LARGE SCALE GENOMIC DNA]</scope>
    <source>
        <strain evidence="8">MUT 4182</strain>
    </source>
</reference>
<sequence>LISRDEGDQPSAIGSTSVVASVSGPIEVRLNAELPSKATLEVNVRPLIGISATPEKHYAKQIRDVFEQILILSQHPRALVQLVVQALSPITTSQWNRSSYTLASEGLTAQSSKRPADIANPTLIAAMLNAASLAFLNASSIPMRGTLCAVAVGKKQSMMPSTRSSTEAGGLVLDPTEDEFGDGWGVFAFAFGQTFGGETKAGSEPVWVDCVGLSDGATYSAAVALAQKGANDVMRYFREELTKAERADIETNPSPMDVL</sequence>
<dbReference type="HOGENOM" id="CLU_063514_2_0_1"/>
<organism evidence="7 8">
    <name type="scientific">Tulasnella calospora MUT 4182</name>
    <dbReference type="NCBI Taxonomy" id="1051891"/>
    <lineage>
        <taxon>Eukaryota</taxon>
        <taxon>Fungi</taxon>
        <taxon>Dikarya</taxon>
        <taxon>Basidiomycota</taxon>
        <taxon>Agaricomycotina</taxon>
        <taxon>Agaricomycetes</taxon>
        <taxon>Cantharellales</taxon>
        <taxon>Tulasnellaceae</taxon>
        <taxon>Tulasnella</taxon>
    </lineage>
</organism>
<feature type="non-terminal residue" evidence="7">
    <location>
        <position position="1"/>
    </location>
</feature>
<comment type="subcellular location">
    <subcellularLocation>
        <location evidence="1">Nucleus</location>
    </subcellularLocation>
</comment>
<evidence type="ECO:0000256" key="2">
    <source>
        <dbReference type="ARBA" id="ARBA00006678"/>
    </source>
</evidence>
<evidence type="ECO:0000256" key="3">
    <source>
        <dbReference type="ARBA" id="ARBA00022552"/>
    </source>
</evidence>
<dbReference type="GO" id="GO:0000176">
    <property type="term" value="C:nuclear exosome (RNase complex)"/>
    <property type="evidence" value="ECO:0007669"/>
    <property type="project" value="TreeGrafter"/>
</dbReference>
<dbReference type="GO" id="GO:0071051">
    <property type="term" value="P:poly(A)-dependent snoRNA 3'-end processing"/>
    <property type="evidence" value="ECO:0007669"/>
    <property type="project" value="TreeGrafter"/>
</dbReference>
<dbReference type="SUPFAM" id="SSF54211">
    <property type="entry name" value="Ribosomal protein S5 domain 2-like"/>
    <property type="match status" value="1"/>
</dbReference>
<dbReference type="GO" id="GO:0003723">
    <property type="term" value="F:RNA binding"/>
    <property type="evidence" value="ECO:0007669"/>
    <property type="project" value="TreeGrafter"/>
</dbReference>
<evidence type="ECO:0000256" key="5">
    <source>
        <dbReference type="ARBA" id="ARBA00023242"/>
    </source>
</evidence>
<dbReference type="InterPro" id="IPR001247">
    <property type="entry name" value="ExoRNase_PH_dom1"/>
</dbReference>
<evidence type="ECO:0000259" key="6">
    <source>
        <dbReference type="Pfam" id="PF01138"/>
    </source>
</evidence>
<evidence type="ECO:0000256" key="4">
    <source>
        <dbReference type="ARBA" id="ARBA00022835"/>
    </source>
</evidence>
<keyword evidence="3" id="KW-0698">rRNA processing</keyword>
<comment type="similarity">
    <text evidence="2">Belongs to the RNase PH family.</text>
</comment>
<dbReference type="InterPro" id="IPR027408">
    <property type="entry name" value="PNPase/RNase_PH_dom_sf"/>
</dbReference>
<evidence type="ECO:0000313" key="8">
    <source>
        <dbReference type="Proteomes" id="UP000054248"/>
    </source>
</evidence>
<dbReference type="EMBL" id="KN823758">
    <property type="protein sequence ID" value="KIO15906.1"/>
    <property type="molecule type" value="Genomic_DNA"/>
</dbReference>
<keyword evidence="4" id="KW-0271">Exosome</keyword>
<dbReference type="GO" id="GO:0034475">
    <property type="term" value="P:U4 snRNA 3'-end processing"/>
    <property type="evidence" value="ECO:0007669"/>
    <property type="project" value="TreeGrafter"/>
</dbReference>
<evidence type="ECO:0000256" key="1">
    <source>
        <dbReference type="ARBA" id="ARBA00004123"/>
    </source>
</evidence>
<reference evidence="7 8" key="1">
    <citation type="submission" date="2014-04" db="EMBL/GenBank/DDBJ databases">
        <authorList>
            <consortium name="DOE Joint Genome Institute"/>
            <person name="Kuo A."/>
            <person name="Girlanda M."/>
            <person name="Perotto S."/>
            <person name="Kohler A."/>
            <person name="Nagy L.G."/>
            <person name="Floudas D."/>
            <person name="Copeland A."/>
            <person name="Barry K.W."/>
            <person name="Cichocki N."/>
            <person name="Veneault-Fourrey C."/>
            <person name="LaButti K."/>
            <person name="Lindquist E.A."/>
            <person name="Lipzen A."/>
            <person name="Lundell T."/>
            <person name="Morin E."/>
            <person name="Murat C."/>
            <person name="Sun H."/>
            <person name="Tunlid A."/>
            <person name="Henrissat B."/>
            <person name="Grigoriev I.V."/>
            <person name="Hibbett D.S."/>
            <person name="Martin F."/>
            <person name="Nordberg H.P."/>
            <person name="Cantor M.N."/>
            <person name="Hua S.X."/>
        </authorList>
    </citation>
    <scope>NUCLEOTIDE SEQUENCE [LARGE SCALE GENOMIC DNA]</scope>
    <source>
        <strain evidence="7 8">MUT 4182</strain>
    </source>
</reference>
<proteinExistence type="inferred from homology"/>
<dbReference type="Proteomes" id="UP000054248">
    <property type="component" value="Unassembled WGS sequence"/>
</dbReference>
<keyword evidence="8" id="KW-1185">Reference proteome</keyword>
<dbReference type="GO" id="GO:0000177">
    <property type="term" value="C:cytoplasmic exosome (RNase complex)"/>
    <property type="evidence" value="ECO:0007669"/>
    <property type="project" value="TreeGrafter"/>
</dbReference>
<dbReference type="PANTHER" id="PTHR11953">
    <property type="entry name" value="EXOSOME COMPLEX COMPONENT"/>
    <property type="match status" value="1"/>
</dbReference>
<dbReference type="Gene3D" id="3.30.230.70">
    <property type="entry name" value="GHMP Kinase, N-terminal domain"/>
    <property type="match status" value="1"/>
</dbReference>
<dbReference type="InterPro" id="IPR050080">
    <property type="entry name" value="RNase_PH"/>
</dbReference>
<dbReference type="Pfam" id="PF01138">
    <property type="entry name" value="RNase_PH"/>
    <property type="match status" value="1"/>
</dbReference>